<dbReference type="GO" id="GO:0008758">
    <property type="term" value="F:UDP-2,3-diacylglucosamine hydrolase activity"/>
    <property type="evidence" value="ECO:0007669"/>
    <property type="project" value="TreeGrafter"/>
</dbReference>
<feature type="transmembrane region" description="Helical" evidence="3">
    <location>
        <begin position="9"/>
        <end position="28"/>
    </location>
</feature>
<sequence length="270" mass="30675">MTKFNRRRFIMGGILASLGFVLIDSFWFEKYIIDWNYFNLKKSGQPPIKIVQISDLHIDQVRSFHRAIAKKINKLQPDLIVFTGDSVDAPDTLEYLDEFLKLIDHSMQKYAILGNWEYWGNVNLSTLKNTFTRHNCELLVNEHRTISIKNRSLNVIGIDDFVGGNADFISAVDGMKAAEATVVLTHCPEHRDVIIKQKGELLIDLVLCGHTHGGQITFFGWVPFKPKGSGPYVKGWYQEKDPKMYISKGIGTSVLPIRLGARAEVAMFDL</sequence>
<dbReference type="InterPro" id="IPR004843">
    <property type="entry name" value="Calcineurin-like_PHP"/>
</dbReference>
<dbReference type="GO" id="GO:0016020">
    <property type="term" value="C:membrane"/>
    <property type="evidence" value="ECO:0007669"/>
    <property type="project" value="GOC"/>
</dbReference>
<dbReference type="Proteomes" id="UP000321734">
    <property type="component" value="Unassembled WGS sequence"/>
</dbReference>
<evidence type="ECO:0000313" key="6">
    <source>
        <dbReference type="Proteomes" id="UP000321734"/>
    </source>
</evidence>
<keyword evidence="2" id="KW-0378">Hydrolase</keyword>
<keyword evidence="3" id="KW-0812">Transmembrane</keyword>
<feature type="domain" description="Calcineurin-like phosphoesterase" evidence="4">
    <location>
        <begin position="48"/>
        <end position="213"/>
    </location>
</feature>
<dbReference type="GO" id="GO:0046872">
    <property type="term" value="F:metal ion binding"/>
    <property type="evidence" value="ECO:0007669"/>
    <property type="project" value="UniProtKB-KW"/>
</dbReference>
<name>A0A5C7AIS3_9FLAO</name>
<comment type="caution">
    <text evidence="5">The sequence shown here is derived from an EMBL/GenBank/DDBJ whole genome shotgun (WGS) entry which is preliminary data.</text>
</comment>
<dbReference type="EMBL" id="VORX01000004">
    <property type="protein sequence ID" value="TXE07769.1"/>
    <property type="molecule type" value="Genomic_DNA"/>
</dbReference>
<proteinExistence type="predicted"/>
<organism evidence="5 6">
    <name type="scientific">Gelidibacter salicanalis</name>
    <dbReference type="NCBI Taxonomy" id="291193"/>
    <lineage>
        <taxon>Bacteria</taxon>
        <taxon>Pseudomonadati</taxon>
        <taxon>Bacteroidota</taxon>
        <taxon>Flavobacteriia</taxon>
        <taxon>Flavobacteriales</taxon>
        <taxon>Flavobacteriaceae</taxon>
        <taxon>Gelidibacter</taxon>
    </lineage>
</organism>
<protein>
    <submittedName>
        <fullName evidence="5">Metallophosphoesterase</fullName>
    </submittedName>
</protein>
<keyword evidence="6" id="KW-1185">Reference proteome</keyword>
<keyword evidence="3" id="KW-0472">Membrane</keyword>
<dbReference type="AlphaFoldDB" id="A0A5C7AIS3"/>
<keyword evidence="1" id="KW-0479">Metal-binding</keyword>
<keyword evidence="3" id="KW-1133">Transmembrane helix</keyword>
<dbReference type="Gene3D" id="3.60.21.10">
    <property type="match status" value="1"/>
</dbReference>
<dbReference type="PANTHER" id="PTHR31302">
    <property type="entry name" value="TRANSMEMBRANE PROTEIN WITH METALLOPHOSPHOESTERASE DOMAIN-RELATED"/>
    <property type="match status" value="1"/>
</dbReference>
<dbReference type="GO" id="GO:0009245">
    <property type="term" value="P:lipid A biosynthetic process"/>
    <property type="evidence" value="ECO:0007669"/>
    <property type="project" value="TreeGrafter"/>
</dbReference>
<dbReference type="InterPro" id="IPR051158">
    <property type="entry name" value="Metallophosphoesterase_sf"/>
</dbReference>
<evidence type="ECO:0000256" key="1">
    <source>
        <dbReference type="ARBA" id="ARBA00022723"/>
    </source>
</evidence>
<evidence type="ECO:0000256" key="3">
    <source>
        <dbReference type="SAM" id="Phobius"/>
    </source>
</evidence>
<dbReference type="PANTHER" id="PTHR31302:SF31">
    <property type="entry name" value="PHOSPHODIESTERASE YAEI"/>
    <property type="match status" value="1"/>
</dbReference>
<evidence type="ECO:0000256" key="2">
    <source>
        <dbReference type="ARBA" id="ARBA00022801"/>
    </source>
</evidence>
<dbReference type="CDD" id="cd07385">
    <property type="entry name" value="MPP_YkuE_C"/>
    <property type="match status" value="1"/>
</dbReference>
<dbReference type="RefSeq" id="WP_146893165.1">
    <property type="nucleotide sequence ID" value="NZ_VORX01000004.1"/>
</dbReference>
<evidence type="ECO:0000313" key="5">
    <source>
        <dbReference type="EMBL" id="TXE07769.1"/>
    </source>
</evidence>
<evidence type="ECO:0000259" key="4">
    <source>
        <dbReference type="Pfam" id="PF00149"/>
    </source>
</evidence>
<dbReference type="InterPro" id="IPR029052">
    <property type="entry name" value="Metallo-depent_PP-like"/>
</dbReference>
<dbReference type="OrthoDB" id="9780884at2"/>
<dbReference type="Pfam" id="PF00149">
    <property type="entry name" value="Metallophos"/>
    <property type="match status" value="1"/>
</dbReference>
<gene>
    <name evidence="5" type="ORF">ES711_10035</name>
</gene>
<accession>A0A5C7AIS3</accession>
<dbReference type="SUPFAM" id="SSF56300">
    <property type="entry name" value="Metallo-dependent phosphatases"/>
    <property type="match status" value="1"/>
</dbReference>
<reference evidence="5 6" key="1">
    <citation type="submission" date="2019-08" db="EMBL/GenBank/DDBJ databases">
        <title>Genome sequence of Gelidibacter salicanalis IC162T.</title>
        <authorList>
            <person name="Bowman J.P."/>
        </authorList>
    </citation>
    <scope>NUCLEOTIDE SEQUENCE [LARGE SCALE GENOMIC DNA]</scope>
    <source>
        <strain evidence="5 6">IC162</strain>
    </source>
</reference>